<keyword evidence="3" id="KW-0539">Nucleus</keyword>
<evidence type="ECO:0000256" key="2">
    <source>
        <dbReference type="ARBA" id="ARBA00022884"/>
    </source>
</evidence>
<dbReference type="HOGENOM" id="CLU_037780_0_0_1"/>
<dbReference type="InterPro" id="IPR035979">
    <property type="entry name" value="RBD_domain_sf"/>
</dbReference>
<dbReference type="OMA" id="VTWKGTK"/>
<dbReference type="EMBL" id="JH795859">
    <property type="protein sequence ID" value="EJU03908.1"/>
    <property type="molecule type" value="Genomic_DNA"/>
</dbReference>
<gene>
    <name evidence="7" type="ORF">DACRYDRAFT_115208</name>
</gene>
<dbReference type="PROSITE" id="PS50102">
    <property type="entry name" value="RRM"/>
    <property type="match status" value="1"/>
</dbReference>
<feature type="compositionally biased region" description="Acidic residues" evidence="5">
    <location>
        <begin position="344"/>
        <end position="387"/>
    </location>
</feature>
<dbReference type="RefSeq" id="XP_040630802.1">
    <property type="nucleotide sequence ID" value="XM_040769953.1"/>
</dbReference>
<dbReference type="OrthoDB" id="21643at2759"/>
<feature type="region of interest" description="Disordered" evidence="5">
    <location>
        <begin position="223"/>
        <end position="278"/>
    </location>
</feature>
<dbReference type="PANTHER" id="PTHR48029">
    <property type="entry name" value="NUCLEOLAR PROTEIN 8"/>
    <property type="match status" value="1"/>
</dbReference>
<dbReference type="CDD" id="cd12226">
    <property type="entry name" value="RRM_NOL8"/>
    <property type="match status" value="1"/>
</dbReference>
<keyword evidence="8" id="KW-1185">Reference proteome</keyword>
<dbReference type="PANTHER" id="PTHR48029:SF1">
    <property type="entry name" value="NUCLEOLAR PROTEIN 8"/>
    <property type="match status" value="1"/>
</dbReference>
<evidence type="ECO:0000259" key="6">
    <source>
        <dbReference type="PROSITE" id="PS50102"/>
    </source>
</evidence>
<dbReference type="SMART" id="SM00360">
    <property type="entry name" value="RRM"/>
    <property type="match status" value="1"/>
</dbReference>
<feature type="compositionally biased region" description="Basic and acidic residues" evidence="5">
    <location>
        <begin position="257"/>
        <end position="278"/>
    </location>
</feature>
<dbReference type="GeneID" id="63685015"/>
<feature type="compositionally biased region" description="Pro residues" evidence="5">
    <location>
        <begin position="245"/>
        <end position="254"/>
    </location>
</feature>
<dbReference type="SUPFAM" id="SSF54928">
    <property type="entry name" value="RNA-binding domain, RBD"/>
    <property type="match status" value="1"/>
</dbReference>
<dbReference type="InterPro" id="IPR034138">
    <property type="entry name" value="NOP8_RRM"/>
</dbReference>
<feature type="compositionally biased region" description="Pro residues" evidence="5">
    <location>
        <begin position="437"/>
        <end position="454"/>
    </location>
</feature>
<evidence type="ECO:0000313" key="7">
    <source>
        <dbReference type="EMBL" id="EJU03908.1"/>
    </source>
</evidence>
<feature type="compositionally biased region" description="Basic and acidic residues" evidence="5">
    <location>
        <begin position="401"/>
        <end position="416"/>
    </location>
</feature>
<evidence type="ECO:0000256" key="1">
    <source>
        <dbReference type="ARBA" id="ARBA00004604"/>
    </source>
</evidence>
<dbReference type="InterPro" id="IPR000504">
    <property type="entry name" value="RRM_dom"/>
</dbReference>
<dbReference type="InterPro" id="IPR012677">
    <property type="entry name" value="Nucleotide-bd_a/b_plait_sf"/>
</dbReference>
<dbReference type="GO" id="GO:0005730">
    <property type="term" value="C:nucleolus"/>
    <property type="evidence" value="ECO:0007669"/>
    <property type="project" value="UniProtKB-SubCell"/>
</dbReference>
<dbReference type="Proteomes" id="UP000030653">
    <property type="component" value="Unassembled WGS sequence"/>
</dbReference>
<dbReference type="Gene3D" id="3.30.70.330">
    <property type="match status" value="1"/>
</dbReference>
<evidence type="ECO:0000256" key="5">
    <source>
        <dbReference type="SAM" id="MobiDB-lite"/>
    </source>
</evidence>
<feature type="domain" description="RRM" evidence="6">
    <location>
        <begin position="8"/>
        <end position="88"/>
    </location>
</feature>
<feature type="region of interest" description="Disordered" evidence="5">
    <location>
        <begin position="302"/>
        <end position="424"/>
    </location>
</feature>
<feature type="region of interest" description="Disordered" evidence="5">
    <location>
        <begin position="532"/>
        <end position="555"/>
    </location>
</feature>
<feature type="compositionally biased region" description="Basic and acidic residues" evidence="5">
    <location>
        <begin position="302"/>
        <end position="343"/>
    </location>
</feature>
<organism evidence="7 8">
    <name type="scientific">Dacryopinax primogenitus (strain DJM 731)</name>
    <name type="common">Brown rot fungus</name>
    <dbReference type="NCBI Taxonomy" id="1858805"/>
    <lineage>
        <taxon>Eukaryota</taxon>
        <taxon>Fungi</taxon>
        <taxon>Dikarya</taxon>
        <taxon>Basidiomycota</taxon>
        <taxon>Agaricomycotina</taxon>
        <taxon>Dacrymycetes</taxon>
        <taxon>Dacrymycetales</taxon>
        <taxon>Dacrymycetaceae</taxon>
        <taxon>Dacryopinax</taxon>
    </lineage>
</organism>
<proteinExistence type="predicted"/>
<dbReference type="GO" id="GO:0003723">
    <property type="term" value="F:RNA binding"/>
    <property type="evidence" value="ECO:0007669"/>
    <property type="project" value="UniProtKB-UniRule"/>
</dbReference>
<evidence type="ECO:0000256" key="3">
    <source>
        <dbReference type="ARBA" id="ARBA00023242"/>
    </source>
</evidence>
<comment type="subcellular location">
    <subcellularLocation>
        <location evidence="1">Nucleus</location>
        <location evidence="1">Nucleolus</location>
    </subcellularLocation>
</comment>
<accession>M5GF73</accession>
<sequence>MSEELITTRLHIAGLTPSITASDLQARFSSFGTVLALDGLHLPDGLGEPRKFAYLTLQSTPVKLKRCMNVLSGTMYKGAKLRIGEAKMDYTARWEKEHADAVREEEQRAGKRRKMERVKEAKDMSLVTVNNVEGRLYWHVTALNHLIRPIRMRPLRPLPPLPELASSSKPMSSKKALSTVPLKRARRMVIDPPKWGAVHLTGALLEAGEVILPDRERGVAHFAEDPAAAPLEGTKKSKKRRAPAEPEPPAPAPLPKAQEHAARPPMKEKGRKTDDVLALIEGEKSAGLDLIRQMFGEGMERAERWVDEDSDMEVEHPEWNRNEKPEKGKGKEVRVEREEQEHEPVEEEEDAAEAEDEQEQEEESTAEVEEEPAEEQDEDESSEEEPEAPASTAQPTGGPEPVRESLKDLFAPREETGGFTLDLDLDDLDIDPTLAPVPLPSFPARPVQPLPSYDPPTTEKSDWTAYPLFFPTWDEEGKPVEHFAHGAGGRRRAKTFWDVAREKGWTEGWKQETEDEARERWEKVRGPLTQEWKKRSREAKRRKKATALGGVGEGM</sequence>
<name>M5GF73_DACPD</name>
<dbReference type="STRING" id="1858805.M5GF73"/>
<keyword evidence="2 4" id="KW-0694">RNA-binding</keyword>
<protein>
    <recommendedName>
        <fullName evidence="6">RRM domain-containing protein</fullName>
    </recommendedName>
</protein>
<evidence type="ECO:0000256" key="4">
    <source>
        <dbReference type="PROSITE-ProRule" id="PRU00176"/>
    </source>
</evidence>
<feature type="region of interest" description="Disordered" evidence="5">
    <location>
        <begin position="437"/>
        <end position="461"/>
    </location>
</feature>
<dbReference type="AlphaFoldDB" id="M5GF73"/>
<feature type="compositionally biased region" description="Basic residues" evidence="5">
    <location>
        <begin position="534"/>
        <end position="545"/>
    </location>
</feature>
<reference evidence="7 8" key="1">
    <citation type="journal article" date="2012" name="Science">
        <title>The Paleozoic origin of enzymatic lignin decomposition reconstructed from 31 fungal genomes.</title>
        <authorList>
            <person name="Floudas D."/>
            <person name="Binder M."/>
            <person name="Riley R."/>
            <person name="Barry K."/>
            <person name="Blanchette R.A."/>
            <person name="Henrissat B."/>
            <person name="Martinez A.T."/>
            <person name="Otillar R."/>
            <person name="Spatafora J.W."/>
            <person name="Yadav J.S."/>
            <person name="Aerts A."/>
            <person name="Benoit I."/>
            <person name="Boyd A."/>
            <person name="Carlson A."/>
            <person name="Copeland A."/>
            <person name="Coutinho P.M."/>
            <person name="de Vries R.P."/>
            <person name="Ferreira P."/>
            <person name="Findley K."/>
            <person name="Foster B."/>
            <person name="Gaskell J."/>
            <person name="Glotzer D."/>
            <person name="Gorecki P."/>
            <person name="Heitman J."/>
            <person name="Hesse C."/>
            <person name="Hori C."/>
            <person name="Igarashi K."/>
            <person name="Jurgens J.A."/>
            <person name="Kallen N."/>
            <person name="Kersten P."/>
            <person name="Kohler A."/>
            <person name="Kuees U."/>
            <person name="Kumar T.K.A."/>
            <person name="Kuo A."/>
            <person name="LaButti K."/>
            <person name="Larrondo L.F."/>
            <person name="Lindquist E."/>
            <person name="Ling A."/>
            <person name="Lombard V."/>
            <person name="Lucas S."/>
            <person name="Lundell T."/>
            <person name="Martin R."/>
            <person name="McLaughlin D.J."/>
            <person name="Morgenstern I."/>
            <person name="Morin E."/>
            <person name="Murat C."/>
            <person name="Nagy L.G."/>
            <person name="Nolan M."/>
            <person name="Ohm R.A."/>
            <person name="Patyshakuliyeva A."/>
            <person name="Rokas A."/>
            <person name="Ruiz-Duenas F.J."/>
            <person name="Sabat G."/>
            <person name="Salamov A."/>
            <person name="Samejima M."/>
            <person name="Schmutz J."/>
            <person name="Slot J.C."/>
            <person name="St John F."/>
            <person name="Stenlid J."/>
            <person name="Sun H."/>
            <person name="Sun S."/>
            <person name="Syed K."/>
            <person name="Tsang A."/>
            <person name="Wiebenga A."/>
            <person name="Young D."/>
            <person name="Pisabarro A."/>
            <person name="Eastwood D.C."/>
            <person name="Martin F."/>
            <person name="Cullen D."/>
            <person name="Grigoriev I.V."/>
            <person name="Hibbett D.S."/>
        </authorList>
    </citation>
    <scope>NUCLEOTIDE SEQUENCE [LARGE SCALE GENOMIC DNA]</scope>
    <source>
        <strain evidence="7 8">DJM-731 SS1</strain>
    </source>
</reference>
<evidence type="ECO:0000313" key="8">
    <source>
        <dbReference type="Proteomes" id="UP000030653"/>
    </source>
</evidence>